<gene>
    <name evidence="1" type="ORF">PAC_19428</name>
</gene>
<evidence type="ECO:0000313" key="2">
    <source>
        <dbReference type="Proteomes" id="UP000184330"/>
    </source>
</evidence>
<sequence>MVWLSPIKKRSRHPEIYLGPSFSWCSLLGRVEWPPIEHEVPRITILDIYCKLKGLDPTGEVQSCAIKVRGRLATAHLVHKGDGTGSDSTQSFGLERADGTRVDCSIDAQEDYPRSRFYDPDSGMDARSEEHSLVYCLVVLQDSRRDAGECCALIAVPSANERSTFERIGIVYAAKQNFWDDSSSIVSQPGDKVLGA</sequence>
<proteinExistence type="predicted"/>
<dbReference type="OrthoDB" id="47007at2759"/>
<accession>A0A1L7XWZ6</accession>
<name>A0A1L7XWZ6_9HELO</name>
<dbReference type="Proteomes" id="UP000184330">
    <property type="component" value="Unassembled WGS sequence"/>
</dbReference>
<protein>
    <submittedName>
        <fullName evidence="1">Uncharacterized protein</fullName>
    </submittedName>
</protein>
<dbReference type="EMBL" id="FJOG01000073">
    <property type="protein sequence ID" value="CZR69528.1"/>
    <property type="molecule type" value="Genomic_DNA"/>
</dbReference>
<evidence type="ECO:0000313" key="1">
    <source>
        <dbReference type="EMBL" id="CZR69528.1"/>
    </source>
</evidence>
<organism evidence="1 2">
    <name type="scientific">Phialocephala subalpina</name>
    <dbReference type="NCBI Taxonomy" id="576137"/>
    <lineage>
        <taxon>Eukaryota</taxon>
        <taxon>Fungi</taxon>
        <taxon>Dikarya</taxon>
        <taxon>Ascomycota</taxon>
        <taxon>Pezizomycotina</taxon>
        <taxon>Leotiomycetes</taxon>
        <taxon>Helotiales</taxon>
        <taxon>Mollisiaceae</taxon>
        <taxon>Phialocephala</taxon>
        <taxon>Phialocephala fortinii species complex</taxon>
    </lineage>
</organism>
<keyword evidence="2" id="KW-1185">Reference proteome</keyword>
<reference evidence="1 2" key="1">
    <citation type="submission" date="2016-03" db="EMBL/GenBank/DDBJ databases">
        <authorList>
            <person name="Ploux O."/>
        </authorList>
    </citation>
    <scope>NUCLEOTIDE SEQUENCE [LARGE SCALE GENOMIC DNA]</scope>
    <source>
        <strain evidence="1 2">UAMH 11012</strain>
    </source>
</reference>
<dbReference type="AlphaFoldDB" id="A0A1L7XWZ6"/>